<evidence type="ECO:0000256" key="1">
    <source>
        <dbReference type="SAM" id="MobiDB-lite"/>
    </source>
</evidence>
<gene>
    <name evidence="2" type="ORF">NDU88_000260</name>
</gene>
<feature type="region of interest" description="Disordered" evidence="1">
    <location>
        <begin position="222"/>
        <end position="285"/>
    </location>
</feature>
<protein>
    <submittedName>
        <fullName evidence="2">Uncharacterized protein</fullName>
    </submittedName>
</protein>
<keyword evidence="3" id="KW-1185">Reference proteome</keyword>
<proteinExistence type="predicted"/>
<feature type="compositionally biased region" description="Polar residues" evidence="1">
    <location>
        <begin position="222"/>
        <end position="236"/>
    </location>
</feature>
<sequence length="285" mass="29091">MSLLGWAGARHTSRSGGECERPAGLDEGSSSATQVPQALLCVSVAGTPLTTAKPITGVRDTGAGVESRVYPRHYRGFGAPTWSVTDSTPVLFACAGHRPLRVSRIGLCPAVSDGCPRRAGRAGDGSVNVALQVNHAGVSVVTRRTGQSEAGFTEGSQAALRPVSGRCQSGLRPMPVRSQAGARSFSGRSYAALRPVPGRCQSGLRPVSDRCQSGLRPILGQCQSGASPVSGRSQANLRPVPGRSQAGHGPVSGQSQAGASQSQASLRPVPASLRPVSPGQAAVMG</sequence>
<evidence type="ECO:0000313" key="2">
    <source>
        <dbReference type="EMBL" id="KAJ1095090.1"/>
    </source>
</evidence>
<accession>A0AAV7M4U4</accession>
<comment type="caution">
    <text evidence="2">The sequence shown here is derived from an EMBL/GenBank/DDBJ whole genome shotgun (WGS) entry which is preliminary data.</text>
</comment>
<dbReference type="AlphaFoldDB" id="A0AAV7M4U4"/>
<dbReference type="Proteomes" id="UP001066276">
    <property type="component" value="Chromosome 10"/>
</dbReference>
<name>A0AAV7M4U4_PLEWA</name>
<feature type="compositionally biased region" description="Low complexity" evidence="1">
    <location>
        <begin position="252"/>
        <end position="265"/>
    </location>
</feature>
<organism evidence="2 3">
    <name type="scientific">Pleurodeles waltl</name>
    <name type="common">Iberian ribbed newt</name>
    <dbReference type="NCBI Taxonomy" id="8319"/>
    <lineage>
        <taxon>Eukaryota</taxon>
        <taxon>Metazoa</taxon>
        <taxon>Chordata</taxon>
        <taxon>Craniata</taxon>
        <taxon>Vertebrata</taxon>
        <taxon>Euteleostomi</taxon>
        <taxon>Amphibia</taxon>
        <taxon>Batrachia</taxon>
        <taxon>Caudata</taxon>
        <taxon>Salamandroidea</taxon>
        <taxon>Salamandridae</taxon>
        <taxon>Pleurodelinae</taxon>
        <taxon>Pleurodeles</taxon>
    </lineage>
</organism>
<dbReference type="EMBL" id="JANPWB010000014">
    <property type="protein sequence ID" value="KAJ1095090.1"/>
    <property type="molecule type" value="Genomic_DNA"/>
</dbReference>
<evidence type="ECO:0000313" key="3">
    <source>
        <dbReference type="Proteomes" id="UP001066276"/>
    </source>
</evidence>
<reference evidence="2" key="1">
    <citation type="journal article" date="2022" name="bioRxiv">
        <title>Sequencing and chromosome-scale assembly of the giantPleurodeles waltlgenome.</title>
        <authorList>
            <person name="Brown T."/>
            <person name="Elewa A."/>
            <person name="Iarovenko S."/>
            <person name="Subramanian E."/>
            <person name="Araus A.J."/>
            <person name="Petzold A."/>
            <person name="Susuki M."/>
            <person name="Suzuki K.-i.T."/>
            <person name="Hayashi T."/>
            <person name="Toyoda A."/>
            <person name="Oliveira C."/>
            <person name="Osipova E."/>
            <person name="Leigh N.D."/>
            <person name="Simon A."/>
            <person name="Yun M.H."/>
        </authorList>
    </citation>
    <scope>NUCLEOTIDE SEQUENCE</scope>
    <source>
        <strain evidence="2">20211129_DDA</strain>
        <tissue evidence="2">Liver</tissue>
    </source>
</reference>
<feature type="region of interest" description="Disordered" evidence="1">
    <location>
        <begin position="1"/>
        <end position="30"/>
    </location>
</feature>